<dbReference type="GO" id="GO:0003887">
    <property type="term" value="F:DNA-directed DNA polymerase activity"/>
    <property type="evidence" value="ECO:0007669"/>
    <property type="project" value="UniProtKB-UniRule"/>
</dbReference>
<protein>
    <recommendedName>
        <fullName evidence="3 10">Beta sliding clamp</fullName>
    </recommendedName>
</protein>
<comment type="subcellular location">
    <subcellularLocation>
        <location evidence="1 10">Cytoplasm</location>
    </subcellularLocation>
</comment>
<feature type="compositionally biased region" description="Low complexity" evidence="11">
    <location>
        <begin position="350"/>
        <end position="359"/>
    </location>
</feature>
<dbReference type="Proteomes" id="UP000655208">
    <property type="component" value="Unassembled WGS sequence"/>
</dbReference>
<dbReference type="GO" id="GO:0006271">
    <property type="term" value="P:DNA strand elongation involved in DNA replication"/>
    <property type="evidence" value="ECO:0007669"/>
    <property type="project" value="TreeGrafter"/>
</dbReference>
<dbReference type="InterPro" id="IPR046938">
    <property type="entry name" value="DNA_clamp_sf"/>
</dbReference>
<evidence type="ECO:0000313" key="15">
    <source>
        <dbReference type="EMBL" id="GGL97378.1"/>
    </source>
</evidence>
<evidence type="ECO:0000256" key="11">
    <source>
        <dbReference type="SAM" id="MobiDB-lite"/>
    </source>
</evidence>
<evidence type="ECO:0000256" key="10">
    <source>
        <dbReference type="PIRNR" id="PIRNR000804"/>
    </source>
</evidence>
<evidence type="ECO:0000259" key="13">
    <source>
        <dbReference type="Pfam" id="PF02767"/>
    </source>
</evidence>
<dbReference type="FunFam" id="3.10.150.10:FF:000001">
    <property type="entry name" value="Beta sliding clamp"/>
    <property type="match status" value="1"/>
</dbReference>
<dbReference type="InterPro" id="IPR022635">
    <property type="entry name" value="DNA_polIII_beta_C"/>
</dbReference>
<comment type="similarity">
    <text evidence="2 10">Belongs to the beta sliding clamp family.</text>
</comment>
<evidence type="ECO:0000256" key="2">
    <source>
        <dbReference type="ARBA" id="ARBA00010752"/>
    </source>
</evidence>
<keyword evidence="7 10" id="KW-0235">DNA replication</keyword>
<dbReference type="SMART" id="SM00480">
    <property type="entry name" value="POL3Bc"/>
    <property type="match status" value="1"/>
</dbReference>
<reference evidence="15" key="1">
    <citation type="journal article" date="2014" name="Int. J. Syst. Evol. Microbiol.">
        <title>Complete genome sequence of Corynebacterium casei LMG S-19264T (=DSM 44701T), isolated from a smear-ripened cheese.</title>
        <authorList>
            <consortium name="US DOE Joint Genome Institute (JGI-PGF)"/>
            <person name="Walter F."/>
            <person name="Albersmeier A."/>
            <person name="Kalinowski J."/>
            <person name="Ruckert C."/>
        </authorList>
    </citation>
    <scope>NUCLEOTIDE SEQUENCE</scope>
    <source>
        <strain evidence="15">CGMCC 4.7308</strain>
    </source>
</reference>
<comment type="caution">
    <text evidence="15">The sequence shown here is derived from an EMBL/GenBank/DDBJ whole genome shotgun (WGS) entry which is preliminary data.</text>
</comment>
<dbReference type="EMBL" id="BMNA01000003">
    <property type="protein sequence ID" value="GGL97378.1"/>
    <property type="molecule type" value="Genomic_DNA"/>
</dbReference>
<dbReference type="InterPro" id="IPR022637">
    <property type="entry name" value="DNA_polIII_beta_cen"/>
</dbReference>
<dbReference type="AlphaFoldDB" id="A0A917SSW7"/>
<evidence type="ECO:0000259" key="14">
    <source>
        <dbReference type="Pfam" id="PF02768"/>
    </source>
</evidence>
<dbReference type="CDD" id="cd00140">
    <property type="entry name" value="beta_clamp"/>
    <property type="match status" value="1"/>
</dbReference>
<evidence type="ECO:0000256" key="3">
    <source>
        <dbReference type="ARBA" id="ARBA00021035"/>
    </source>
</evidence>
<dbReference type="GO" id="GO:0009360">
    <property type="term" value="C:DNA polymerase III complex"/>
    <property type="evidence" value="ECO:0007669"/>
    <property type="project" value="InterPro"/>
</dbReference>
<keyword evidence="16" id="KW-1185">Reference proteome</keyword>
<dbReference type="Pfam" id="PF02768">
    <property type="entry name" value="DNA_pol3_beta_3"/>
    <property type="match status" value="1"/>
</dbReference>
<comment type="function">
    <text evidence="10">Confers DNA tethering and processivity to DNA polymerases and other proteins. Acts as a clamp, forming a ring around DNA (a reaction catalyzed by the clamp-loading complex) which diffuses in an ATP-independent manner freely and bidirectionally along dsDNA. Initially characterized for its ability to contact the catalytic subunit of DNA polymerase III (Pol III), a complex, multichain enzyme responsible for most of the replicative synthesis in bacteria; Pol III exhibits 3'-5' exonuclease proofreading activity. The beta chain is required for initiation of replication as well as for processivity of DNA replication.</text>
</comment>
<dbReference type="NCBIfam" id="TIGR00663">
    <property type="entry name" value="dnan"/>
    <property type="match status" value="1"/>
</dbReference>
<dbReference type="PIRSF" id="PIRSF000804">
    <property type="entry name" value="DNA_pol_III_b"/>
    <property type="match status" value="1"/>
</dbReference>
<evidence type="ECO:0000256" key="7">
    <source>
        <dbReference type="ARBA" id="ARBA00022705"/>
    </source>
</evidence>
<dbReference type="PANTHER" id="PTHR30478">
    <property type="entry name" value="DNA POLYMERASE III SUBUNIT BETA"/>
    <property type="match status" value="1"/>
</dbReference>
<dbReference type="GO" id="GO:0003677">
    <property type="term" value="F:DNA binding"/>
    <property type="evidence" value="ECO:0007669"/>
    <property type="project" value="UniProtKB-UniRule"/>
</dbReference>
<dbReference type="Pfam" id="PF02767">
    <property type="entry name" value="DNA_pol3_beta_2"/>
    <property type="match status" value="1"/>
</dbReference>
<dbReference type="RefSeq" id="WP_188941049.1">
    <property type="nucleotide sequence ID" value="NZ_BMNA01000003.1"/>
</dbReference>
<dbReference type="FunFam" id="3.10.150.10:FF:000005">
    <property type="entry name" value="Beta sliding clamp"/>
    <property type="match status" value="1"/>
</dbReference>
<evidence type="ECO:0000256" key="9">
    <source>
        <dbReference type="ARBA" id="ARBA00023125"/>
    </source>
</evidence>
<evidence type="ECO:0000256" key="8">
    <source>
        <dbReference type="ARBA" id="ARBA00022932"/>
    </source>
</evidence>
<organism evidence="15 16">
    <name type="scientific">Nakamurella endophytica</name>
    <dbReference type="NCBI Taxonomy" id="1748367"/>
    <lineage>
        <taxon>Bacteria</taxon>
        <taxon>Bacillati</taxon>
        <taxon>Actinomycetota</taxon>
        <taxon>Actinomycetes</taxon>
        <taxon>Nakamurellales</taxon>
        <taxon>Nakamurellaceae</taxon>
        <taxon>Nakamurella</taxon>
    </lineage>
</organism>
<feature type="domain" description="DNA polymerase III beta sliding clamp C-terminal" evidence="14">
    <location>
        <begin position="243"/>
        <end position="348"/>
    </location>
</feature>
<keyword evidence="4 10" id="KW-0963">Cytoplasm</keyword>
<reference evidence="15" key="2">
    <citation type="submission" date="2020-09" db="EMBL/GenBank/DDBJ databases">
        <authorList>
            <person name="Sun Q."/>
            <person name="Zhou Y."/>
        </authorList>
    </citation>
    <scope>NUCLEOTIDE SEQUENCE</scope>
    <source>
        <strain evidence="15">CGMCC 4.7308</strain>
    </source>
</reference>
<accession>A0A917SSW7</accession>
<name>A0A917SSW7_9ACTN</name>
<feature type="domain" description="DNA polymerase III beta sliding clamp N-terminal" evidence="12">
    <location>
        <begin position="1"/>
        <end position="118"/>
    </location>
</feature>
<evidence type="ECO:0000259" key="12">
    <source>
        <dbReference type="Pfam" id="PF00712"/>
    </source>
</evidence>
<keyword evidence="8 10" id="KW-0239">DNA-directed DNA polymerase</keyword>
<proteinExistence type="inferred from homology"/>
<keyword evidence="6 10" id="KW-0548">Nucleotidyltransferase</keyword>
<dbReference type="GO" id="GO:0005737">
    <property type="term" value="C:cytoplasm"/>
    <property type="evidence" value="ECO:0007669"/>
    <property type="project" value="UniProtKB-SubCell"/>
</dbReference>
<evidence type="ECO:0000256" key="1">
    <source>
        <dbReference type="ARBA" id="ARBA00004496"/>
    </source>
</evidence>
<keyword evidence="9" id="KW-0238">DNA-binding</keyword>
<dbReference type="PANTHER" id="PTHR30478:SF0">
    <property type="entry name" value="BETA SLIDING CLAMP"/>
    <property type="match status" value="1"/>
</dbReference>
<feature type="region of interest" description="Disordered" evidence="11">
    <location>
        <begin position="344"/>
        <end position="392"/>
    </location>
</feature>
<comment type="subunit">
    <text evidence="10">Forms a ring-shaped head-to-tail homodimer around DNA.</text>
</comment>
<sequence>MKLRVAREDLADAVAWVAKSLPSRPPVPVLGGILLEVEGDTLVVAGFDYEVSTRAEVSVDAERGGRVLVSGRLLAEITRALPARPVDIATDGARVSITGGSARFTLPTMPVEDYPALPQMPESAGTVPAGVFAEAVAQTAVSAGRDDTLPMLTGIRVEIEGEKLTLAATDRFRLAVRELAWTPERTGLSTAVLVPARTLADTARSLGSAGTVTVGLGEGLLGLEFAGRRTTVRLLDVEFVKYRSLLPTTHTTTVDVPVGELTEAIRRVALVTDRGHHLRMHVTDGVLTLTAGGDDEGRAEEELPVTADGAELLIAFNPSYLLDGLGVLRTDRVRLAFTTPSRPALLLPVDPEAGPAEGGPDADDGTEPTAAAGRKRGSGGGGGGKDGKDSAARSALDDYRYLVMPARLPG</sequence>
<dbReference type="InterPro" id="IPR022634">
    <property type="entry name" value="DNA_polIII_beta_N"/>
</dbReference>
<feature type="domain" description="DNA polymerase III beta sliding clamp central" evidence="13">
    <location>
        <begin position="127"/>
        <end position="239"/>
    </location>
</feature>
<dbReference type="GO" id="GO:0008408">
    <property type="term" value="F:3'-5' exonuclease activity"/>
    <property type="evidence" value="ECO:0007669"/>
    <property type="project" value="InterPro"/>
</dbReference>
<evidence type="ECO:0000256" key="5">
    <source>
        <dbReference type="ARBA" id="ARBA00022679"/>
    </source>
</evidence>
<dbReference type="Gene3D" id="3.10.150.10">
    <property type="entry name" value="DNA Polymerase III, subunit A, domain 2"/>
    <property type="match status" value="3"/>
</dbReference>
<dbReference type="Pfam" id="PF00712">
    <property type="entry name" value="DNA_pol3_beta"/>
    <property type="match status" value="1"/>
</dbReference>
<evidence type="ECO:0000256" key="4">
    <source>
        <dbReference type="ARBA" id="ARBA00022490"/>
    </source>
</evidence>
<dbReference type="SUPFAM" id="SSF55979">
    <property type="entry name" value="DNA clamp"/>
    <property type="match status" value="3"/>
</dbReference>
<keyword evidence="5 10" id="KW-0808">Transferase</keyword>
<dbReference type="GO" id="GO:0042802">
    <property type="term" value="F:identical protein binding"/>
    <property type="evidence" value="ECO:0007669"/>
    <property type="project" value="UniProtKB-ARBA"/>
</dbReference>
<dbReference type="InterPro" id="IPR001001">
    <property type="entry name" value="DNA_polIII_beta"/>
</dbReference>
<evidence type="ECO:0000313" key="16">
    <source>
        <dbReference type="Proteomes" id="UP000655208"/>
    </source>
</evidence>
<gene>
    <name evidence="15" type="primary">dnaN</name>
    <name evidence="15" type="ORF">GCM10011594_16420</name>
</gene>
<evidence type="ECO:0000256" key="6">
    <source>
        <dbReference type="ARBA" id="ARBA00022695"/>
    </source>
</evidence>